<dbReference type="EMBL" id="DSBX01000354">
    <property type="protein sequence ID" value="HDR00450.1"/>
    <property type="molecule type" value="Genomic_DNA"/>
</dbReference>
<feature type="region of interest" description="Disordered" evidence="1">
    <location>
        <begin position="202"/>
        <end position="237"/>
    </location>
</feature>
<protein>
    <submittedName>
        <fullName evidence="2">Uncharacterized protein</fullName>
    </submittedName>
</protein>
<dbReference type="AlphaFoldDB" id="A0A7V0T779"/>
<organism evidence="2">
    <name type="scientific">candidate division WOR-3 bacterium</name>
    <dbReference type="NCBI Taxonomy" id="2052148"/>
    <lineage>
        <taxon>Bacteria</taxon>
        <taxon>Bacteria division WOR-3</taxon>
    </lineage>
</organism>
<accession>A0A7V0T779</accession>
<evidence type="ECO:0000256" key="1">
    <source>
        <dbReference type="SAM" id="MobiDB-lite"/>
    </source>
</evidence>
<sequence>MMRSHLLVAGSVLVLLAVGTCAKRMPPPSPDRFAPRLVLVRTRGLTGVEMEFDEPVDLSRVPAESLAIVGPDGVLEVRGLTSPRGGDRLLAWTERQDEVVYHLSAWVPDLAGNFARVRARFRGGSRPDTVRPRVRSVRPRLGQSGYFSDEITYEFSKPMDTLVIPELVAIPASLDTALMSHWDAGWQRLTLKRPGKVTVDLSVADERDERARGTESEPDSGGVRTTDADAPSTREDSAAAPPVYVALLPGMTDLEGNRTREIVATSFTRDTLFPGMGVAGRVSGPVPALVFLLADTAVALAVTDERGVFFLRIPGGTYEVVAVSDTSHDGLVDLVARRSSFVPGPDSLFLDLQPEFEPRAVGEYRR</sequence>
<proteinExistence type="predicted"/>
<evidence type="ECO:0000313" key="2">
    <source>
        <dbReference type="EMBL" id="HDR00450.1"/>
    </source>
</evidence>
<gene>
    <name evidence="2" type="ORF">ENN51_09240</name>
</gene>
<reference evidence="2" key="1">
    <citation type="journal article" date="2020" name="mSystems">
        <title>Genome- and Community-Level Interaction Insights into Carbon Utilization and Element Cycling Functions of Hydrothermarchaeota in Hydrothermal Sediment.</title>
        <authorList>
            <person name="Zhou Z."/>
            <person name="Liu Y."/>
            <person name="Xu W."/>
            <person name="Pan J."/>
            <person name="Luo Z.H."/>
            <person name="Li M."/>
        </authorList>
    </citation>
    <scope>NUCLEOTIDE SEQUENCE [LARGE SCALE GENOMIC DNA]</scope>
    <source>
        <strain evidence="2">SpSt-1182</strain>
    </source>
</reference>
<dbReference type="Proteomes" id="UP000885672">
    <property type="component" value="Unassembled WGS sequence"/>
</dbReference>
<feature type="compositionally biased region" description="Basic and acidic residues" evidence="1">
    <location>
        <begin position="204"/>
        <end position="215"/>
    </location>
</feature>
<name>A0A7V0T779_UNCW3</name>
<comment type="caution">
    <text evidence="2">The sequence shown here is derived from an EMBL/GenBank/DDBJ whole genome shotgun (WGS) entry which is preliminary data.</text>
</comment>